<keyword evidence="2" id="KW-1185">Reference proteome</keyword>
<gene>
    <name evidence="1" type="ORF">E1298_15770</name>
</gene>
<proteinExistence type="predicted"/>
<dbReference type="Gene3D" id="3.40.710.10">
    <property type="entry name" value="DD-peptidase/beta-lactamase superfamily"/>
    <property type="match status" value="1"/>
</dbReference>
<organism evidence="1 2">
    <name type="scientific">Actinomadura rubrisoli</name>
    <dbReference type="NCBI Taxonomy" id="2530368"/>
    <lineage>
        <taxon>Bacteria</taxon>
        <taxon>Bacillati</taxon>
        <taxon>Actinomycetota</taxon>
        <taxon>Actinomycetes</taxon>
        <taxon>Streptosporangiales</taxon>
        <taxon>Thermomonosporaceae</taxon>
        <taxon>Actinomadura</taxon>
    </lineage>
</organism>
<accession>A0A4R5BQY7</accession>
<dbReference type="EMBL" id="SMKU01000068">
    <property type="protein sequence ID" value="TDD87853.1"/>
    <property type="molecule type" value="Genomic_DNA"/>
</dbReference>
<evidence type="ECO:0000313" key="1">
    <source>
        <dbReference type="EMBL" id="TDD87853.1"/>
    </source>
</evidence>
<evidence type="ECO:0000313" key="2">
    <source>
        <dbReference type="Proteomes" id="UP000294513"/>
    </source>
</evidence>
<dbReference type="RefSeq" id="WP_131893831.1">
    <property type="nucleotide sequence ID" value="NZ_SMKU01000068.1"/>
</dbReference>
<dbReference type="AlphaFoldDB" id="A0A4R5BQY7"/>
<comment type="caution">
    <text evidence="1">The sequence shown here is derived from an EMBL/GenBank/DDBJ whole genome shotgun (WGS) entry which is preliminary data.</text>
</comment>
<dbReference type="InterPro" id="IPR012338">
    <property type="entry name" value="Beta-lactam/transpept-like"/>
</dbReference>
<dbReference type="Proteomes" id="UP000294513">
    <property type="component" value="Unassembled WGS sequence"/>
</dbReference>
<protein>
    <submittedName>
        <fullName evidence="1">Uncharacterized protein</fullName>
    </submittedName>
</protein>
<reference evidence="1 2" key="1">
    <citation type="submission" date="2019-03" db="EMBL/GenBank/DDBJ databases">
        <title>Draft genome sequences of novel Actinobacteria.</title>
        <authorList>
            <person name="Sahin N."/>
            <person name="Ay H."/>
            <person name="Saygin H."/>
        </authorList>
    </citation>
    <scope>NUCLEOTIDE SEQUENCE [LARGE SCALE GENOMIC DNA]</scope>
    <source>
        <strain evidence="1 2">H3C3</strain>
    </source>
</reference>
<name>A0A4R5BQY7_9ACTN</name>
<sequence length="111" mass="11892">MDATVQNQSLGDAAGALITSPGDLNRYLRALLGGGYQPRPADDLGRVLRQKPCTLDVHGFLVPVLVTPLPHVSAQQQAGSSVDSAAIEEASDIQSYLHDSHTFFPVIERIQ</sequence>